<dbReference type="PANTHER" id="PTHR16301:SF25">
    <property type="entry name" value="PROTEIN IMPACT"/>
    <property type="match status" value="1"/>
</dbReference>
<dbReference type="Gene3D" id="3.30.230.30">
    <property type="entry name" value="Impact, N-terminal domain"/>
    <property type="match status" value="1"/>
</dbReference>
<keyword evidence="9" id="KW-1185">Reference proteome</keyword>
<dbReference type="GO" id="GO:0005737">
    <property type="term" value="C:cytoplasm"/>
    <property type="evidence" value="ECO:0007669"/>
    <property type="project" value="UniProtKB-SubCell"/>
</dbReference>
<dbReference type="CDD" id="cd23822">
    <property type="entry name" value="RWD_ScYIH1-like"/>
    <property type="match status" value="1"/>
</dbReference>
<dbReference type="InterPro" id="IPR020569">
    <property type="entry name" value="UPF0029_Impact_CS"/>
</dbReference>
<dbReference type="Pfam" id="PF01205">
    <property type="entry name" value="Impact_N"/>
    <property type="match status" value="1"/>
</dbReference>
<evidence type="ECO:0000256" key="6">
    <source>
        <dbReference type="ARBA" id="ARBA00023016"/>
    </source>
</evidence>
<evidence type="ECO:0000256" key="1">
    <source>
        <dbReference type="ARBA" id="ARBA00004496"/>
    </source>
</evidence>
<accession>A0A9P8LHC1</accession>
<feature type="domain" description="RWD" evidence="7">
    <location>
        <begin position="7"/>
        <end position="107"/>
    </location>
</feature>
<dbReference type="InterPro" id="IPR020568">
    <property type="entry name" value="Ribosomal_Su5_D2-typ_SF"/>
</dbReference>
<sequence>MNEALQDEIEAINSIYGDGTIRASKEENTYILYLPKKSISLRLKFPQDYPDTPPSVLGSETSGDHVRKGEASRVVNEMRETLGRTYKLGEVCLFDLLEEGEAHGDGCEDEAPDEALCVNTGSSENHVGSEGHLDKKSGVASLGVEPPWILSEVISEKKSTFVARCATVSTTAQTNDYLHHLISTNKKVANATHNITAWRIKGSEGTSYQDCDDDGETAAGGRVLHLMQLMDVWDVMVVVSRWYGGIQLGPDRFRIINSVARDALVRGGFVKQQPSTGPGMKKKR</sequence>
<dbReference type="EMBL" id="JAGHQM010000098">
    <property type="protein sequence ID" value="KAH0565400.1"/>
    <property type="molecule type" value="Genomic_DNA"/>
</dbReference>
<evidence type="ECO:0000256" key="4">
    <source>
        <dbReference type="ARBA" id="ARBA00022491"/>
    </source>
</evidence>
<dbReference type="InterPro" id="IPR006575">
    <property type="entry name" value="RWD_dom"/>
</dbReference>
<protein>
    <recommendedName>
        <fullName evidence="7">RWD domain-containing protein</fullName>
    </recommendedName>
</protein>
<name>A0A9P8LHC1_9PEZI</name>
<dbReference type="InterPro" id="IPR016135">
    <property type="entry name" value="UBQ-conjugating_enzyme/RWD"/>
</dbReference>
<dbReference type="PANTHER" id="PTHR16301">
    <property type="entry name" value="IMPACT-RELATED"/>
    <property type="match status" value="1"/>
</dbReference>
<dbReference type="SUPFAM" id="SSF54495">
    <property type="entry name" value="UBC-like"/>
    <property type="match status" value="1"/>
</dbReference>
<gene>
    <name evidence="8" type="ORF">GP486_001199</name>
</gene>
<comment type="subcellular location">
    <subcellularLocation>
        <location evidence="1">Cytoplasm</location>
    </subcellularLocation>
</comment>
<reference evidence="8" key="1">
    <citation type="submission" date="2021-03" db="EMBL/GenBank/DDBJ databases">
        <title>Comparative genomics and phylogenomic investigation of the class Geoglossomycetes provide insights into ecological specialization and systematics.</title>
        <authorList>
            <person name="Melie T."/>
            <person name="Pirro S."/>
            <person name="Miller A.N."/>
            <person name="Quandt A."/>
        </authorList>
    </citation>
    <scope>NUCLEOTIDE SEQUENCE</scope>
    <source>
        <strain evidence="8">CAQ_001_2017</strain>
    </source>
</reference>
<comment type="similarity">
    <text evidence="2">Belongs to the IMPACT family.</text>
</comment>
<evidence type="ECO:0000256" key="3">
    <source>
        <dbReference type="ARBA" id="ARBA00022490"/>
    </source>
</evidence>
<evidence type="ECO:0000256" key="2">
    <source>
        <dbReference type="ARBA" id="ARBA00007665"/>
    </source>
</evidence>
<keyword evidence="4" id="KW-0678">Repressor</keyword>
<evidence type="ECO:0000256" key="5">
    <source>
        <dbReference type="ARBA" id="ARBA00022845"/>
    </source>
</evidence>
<dbReference type="PROSITE" id="PS50908">
    <property type="entry name" value="RWD"/>
    <property type="match status" value="1"/>
</dbReference>
<dbReference type="SMART" id="SM00591">
    <property type="entry name" value="RWD"/>
    <property type="match status" value="1"/>
</dbReference>
<dbReference type="AlphaFoldDB" id="A0A9P8LHC1"/>
<proteinExistence type="inferred from homology"/>
<evidence type="ECO:0000313" key="8">
    <source>
        <dbReference type="EMBL" id="KAH0565400.1"/>
    </source>
</evidence>
<organism evidence="8 9">
    <name type="scientific">Trichoglossum hirsutum</name>
    <dbReference type="NCBI Taxonomy" id="265104"/>
    <lineage>
        <taxon>Eukaryota</taxon>
        <taxon>Fungi</taxon>
        <taxon>Dikarya</taxon>
        <taxon>Ascomycota</taxon>
        <taxon>Pezizomycotina</taxon>
        <taxon>Geoglossomycetes</taxon>
        <taxon>Geoglossales</taxon>
        <taxon>Geoglossaceae</taxon>
        <taxon>Trichoglossum</taxon>
    </lineage>
</organism>
<dbReference type="InterPro" id="IPR001498">
    <property type="entry name" value="Impact_N"/>
</dbReference>
<keyword evidence="5" id="KW-0810">Translation regulation</keyword>
<dbReference type="Proteomes" id="UP000750711">
    <property type="component" value="Unassembled WGS sequence"/>
</dbReference>
<dbReference type="SUPFAM" id="SSF54211">
    <property type="entry name" value="Ribosomal protein S5 domain 2-like"/>
    <property type="match status" value="1"/>
</dbReference>
<evidence type="ECO:0000259" key="7">
    <source>
        <dbReference type="PROSITE" id="PS50908"/>
    </source>
</evidence>
<dbReference type="Gene3D" id="3.10.110.10">
    <property type="entry name" value="Ubiquitin Conjugating Enzyme"/>
    <property type="match status" value="1"/>
</dbReference>
<comment type="caution">
    <text evidence="8">The sequence shown here is derived from an EMBL/GenBank/DDBJ whole genome shotgun (WGS) entry which is preliminary data.</text>
</comment>
<dbReference type="PROSITE" id="PS00910">
    <property type="entry name" value="UPF0029"/>
    <property type="match status" value="1"/>
</dbReference>
<dbReference type="InterPro" id="IPR036956">
    <property type="entry name" value="Impact_N_sf"/>
</dbReference>
<dbReference type="GO" id="GO:0140469">
    <property type="term" value="P:GCN2-mediated signaling"/>
    <property type="evidence" value="ECO:0007669"/>
    <property type="project" value="TreeGrafter"/>
</dbReference>
<keyword evidence="6" id="KW-0346">Stress response</keyword>
<dbReference type="InterPro" id="IPR023582">
    <property type="entry name" value="Impact"/>
</dbReference>
<dbReference type="Pfam" id="PF05773">
    <property type="entry name" value="RWD"/>
    <property type="match status" value="1"/>
</dbReference>
<evidence type="ECO:0000313" key="9">
    <source>
        <dbReference type="Proteomes" id="UP000750711"/>
    </source>
</evidence>
<dbReference type="GO" id="GO:0006446">
    <property type="term" value="P:regulation of translational initiation"/>
    <property type="evidence" value="ECO:0007669"/>
    <property type="project" value="TreeGrafter"/>
</dbReference>
<keyword evidence="3" id="KW-0963">Cytoplasm</keyword>